<evidence type="ECO:0000313" key="2">
    <source>
        <dbReference type="EMBL" id="EJU01088.1"/>
    </source>
</evidence>
<name>M5GAX3_DACPD</name>
<dbReference type="HOGENOM" id="CLU_415615_0_0_1"/>
<dbReference type="Proteomes" id="UP000030653">
    <property type="component" value="Unassembled WGS sequence"/>
</dbReference>
<organism evidence="2 3">
    <name type="scientific">Dacryopinax primogenitus (strain DJM 731)</name>
    <name type="common">Brown rot fungus</name>
    <dbReference type="NCBI Taxonomy" id="1858805"/>
    <lineage>
        <taxon>Eukaryota</taxon>
        <taxon>Fungi</taxon>
        <taxon>Dikarya</taxon>
        <taxon>Basidiomycota</taxon>
        <taxon>Agaricomycotina</taxon>
        <taxon>Dacrymycetes</taxon>
        <taxon>Dacrymycetales</taxon>
        <taxon>Dacrymycetaceae</taxon>
        <taxon>Dacryopinax</taxon>
    </lineage>
</organism>
<keyword evidence="3" id="KW-1185">Reference proteome</keyword>
<dbReference type="OrthoDB" id="3149711at2759"/>
<evidence type="ECO:0000313" key="3">
    <source>
        <dbReference type="Proteomes" id="UP000030653"/>
    </source>
</evidence>
<reference evidence="2 3" key="1">
    <citation type="journal article" date="2012" name="Science">
        <title>The Paleozoic origin of enzymatic lignin decomposition reconstructed from 31 fungal genomes.</title>
        <authorList>
            <person name="Floudas D."/>
            <person name="Binder M."/>
            <person name="Riley R."/>
            <person name="Barry K."/>
            <person name="Blanchette R.A."/>
            <person name="Henrissat B."/>
            <person name="Martinez A.T."/>
            <person name="Otillar R."/>
            <person name="Spatafora J.W."/>
            <person name="Yadav J.S."/>
            <person name="Aerts A."/>
            <person name="Benoit I."/>
            <person name="Boyd A."/>
            <person name="Carlson A."/>
            <person name="Copeland A."/>
            <person name="Coutinho P.M."/>
            <person name="de Vries R.P."/>
            <person name="Ferreira P."/>
            <person name="Findley K."/>
            <person name="Foster B."/>
            <person name="Gaskell J."/>
            <person name="Glotzer D."/>
            <person name="Gorecki P."/>
            <person name="Heitman J."/>
            <person name="Hesse C."/>
            <person name="Hori C."/>
            <person name="Igarashi K."/>
            <person name="Jurgens J.A."/>
            <person name="Kallen N."/>
            <person name="Kersten P."/>
            <person name="Kohler A."/>
            <person name="Kuees U."/>
            <person name="Kumar T.K.A."/>
            <person name="Kuo A."/>
            <person name="LaButti K."/>
            <person name="Larrondo L.F."/>
            <person name="Lindquist E."/>
            <person name="Ling A."/>
            <person name="Lombard V."/>
            <person name="Lucas S."/>
            <person name="Lundell T."/>
            <person name="Martin R."/>
            <person name="McLaughlin D.J."/>
            <person name="Morgenstern I."/>
            <person name="Morin E."/>
            <person name="Murat C."/>
            <person name="Nagy L.G."/>
            <person name="Nolan M."/>
            <person name="Ohm R.A."/>
            <person name="Patyshakuliyeva A."/>
            <person name="Rokas A."/>
            <person name="Ruiz-Duenas F.J."/>
            <person name="Sabat G."/>
            <person name="Salamov A."/>
            <person name="Samejima M."/>
            <person name="Schmutz J."/>
            <person name="Slot J.C."/>
            <person name="St John F."/>
            <person name="Stenlid J."/>
            <person name="Sun H."/>
            <person name="Sun S."/>
            <person name="Syed K."/>
            <person name="Tsang A."/>
            <person name="Wiebenga A."/>
            <person name="Young D."/>
            <person name="Pisabarro A."/>
            <person name="Eastwood D.C."/>
            <person name="Martin F."/>
            <person name="Cullen D."/>
            <person name="Grigoriev I.V."/>
            <person name="Hibbett D.S."/>
        </authorList>
    </citation>
    <scope>NUCLEOTIDE SEQUENCE [LARGE SCALE GENOMIC DNA]</scope>
    <source>
        <strain evidence="2 3">DJM-731 SS1</strain>
    </source>
</reference>
<feature type="region of interest" description="Disordered" evidence="1">
    <location>
        <begin position="158"/>
        <end position="177"/>
    </location>
</feature>
<dbReference type="EMBL" id="JH795865">
    <property type="protein sequence ID" value="EJU01088.1"/>
    <property type="molecule type" value="Genomic_DNA"/>
</dbReference>
<proteinExistence type="predicted"/>
<sequence>MDSAHQQKRIRFSQPRPKPAPIVPLKAEVTVASVMIAAKSLSSLDIDPLLSLSPVQTSMWKRLRKTVNTVIRERKAAGIPLGPIPTDAEIDYKALRLIIRQSMSRRSLGVVALEKYLRERLRILRQERVKQMLEEAQTKVKEQAGIMGPAVPVSPLDAASMEPPASGPSMPSTPTRSRVGIGTSYKWKRFFRLFGRGRQLHTLSRALEDDRVARFSPRTNKFRKSVHSVTSRRRTAFTIAFGSPQHKAVQFPPSSLFNRPSTCQAAFRQLLEFSKPYRRPSVKAVVEFHRSLGAVRSTTSFNYVISVCIRERFFSEAQKSFFEMRSCHIPWDSATWVEFVRLNVATKKWDTIETILASQVADFDTMLTLLPGQVIHRPRNPVATTKDTEEKLRLLSNANVLVTHEQALCLPYPARYKIIRSLLVTNPDAALEMTKSSIRKLPTAPSQVQLGQALGLIHLHLRAPSKPSGVVQYWDAWKRLESLLELNQNIRPTPFTIYLLLKYIRGVRNRNRMARKAVSAYKKRWGESVEDYWTLLVQARYAMHDKDDNGAFDLLQKALKLLQEHERRGVAGNPATSRFVMKRYNHGWSRFYDLMRRWKFRRERMKMRADNGDKGKKNAVESQALEEVPSVVSVKMSLALPTLEQTSICPTYPVLVRARC</sequence>
<evidence type="ECO:0000256" key="1">
    <source>
        <dbReference type="SAM" id="MobiDB-lite"/>
    </source>
</evidence>
<dbReference type="AlphaFoldDB" id="M5GAX3"/>
<gene>
    <name evidence="2" type="ORF">DACRYDRAFT_108418</name>
</gene>
<accession>M5GAX3</accession>
<protein>
    <submittedName>
        <fullName evidence="2">Uncharacterized protein</fullName>
    </submittedName>
</protein>
<dbReference type="GeneID" id="63683709"/>
<dbReference type="RefSeq" id="XP_040627985.1">
    <property type="nucleotide sequence ID" value="XM_040768647.1"/>
</dbReference>